<dbReference type="STRING" id="745531.A0A0C3NTU2"/>
<dbReference type="PANTHER" id="PTHR28204:SF1">
    <property type="entry name" value="MITOCHONDRIAL DISTRIBUTION AND MORPHOLOGY PROTEIN 12"/>
    <property type="match status" value="1"/>
</dbReference>
<sequence length="394" mass="43407">MSIDLDWHSLDSSLSTTLVELLNRQLSSTTKPSFIGPIEVTSLDFGTSGPDVELVDLCDIYRDFLEDEDEDEDAEPAIVKVTEGAPDEEGFEWVSRKVARTQSFAEEMPAHNLLPPHLRYGHGPVSDMFASVPNLHGPRGAWSPAIGGGYGDIRPLFPYTSGYASPMIRPPLSTVTPRTSFGSIFNSRYSTDERSPSGLRESLAEIPSPAPSPPAQASPSQPDVQLHLHIAWQSNLRITFTTSLLINYPSPMFMSLPIKLSVTGLVFNGEVVVAYEGEHRRIHLCVVDELDPYGPLAGERQKRDSPSSTGTPAEHEDDVATGTPVLPKQPTKPLPIGLRLLPDIFIESEIGQTDKHVLKNVTRVERFIQDVIRKTVEEELVFPNFHTLVLPDPS</sequence>
<dbReference type="GO" id="GO:0008289">
    <property type="term" value="F:lipid binding"/>
    <property type="evidence" value="ECO:0007669"/>
    <property type="project" value="UniProtKB-KW"/>
</dbReference>
<dbReference type="HOGENOM" id="CLU_026794_1_0_1"/>
<keyword evidence="13" id="KW-1185">Reference proteome</keyword>
<keyword evidence="3 9" id="KW-1000">Mitochondrion outer membrane</keyword>
<comment type="subcellular location">
    <subcellularLocation>
        <location evidence="1">Membrane</location>
    </subcellularLocation>
    <subcellularLocation>
        <location evidence="9">Mitochondrion outer membrane</location>
        <topology evidence="9">Peripheral membrane protein</topology>
        <orientation evidence="9">Cytoplasmic side</orientation>
    </subcellularLocation>
    <subcellularLocation>
        <location evidence="9">Endoplasmic reticulum membrane</location>
        <topology evidence="9">Peripheral membrane protein</topology>
        <orientation evidence="9">Cytoplasmic side</orientation>
    </subcellularLocation>
    <text evidence="9">The ERMES/MDM complex localizes to a few discrete foci (around 10 per single cell), that represent mitochondria-endoplasmic reticulum junctions. These foci are often found next to mtDNA nucleoids.</text>
</comment>
<evidence type="ECO:0000256" key="6">
    <source>
        <dbReference type="ARBA" id="ARBA00023121"/>
    </source>
</evidence>
<evidence type="ECO:0000313" key="13">
    <source>
        <dbReference type="Proteomes" id="UP000053257"/>
    </source>
</evidence>
<feature type="region of interest" description="Disordered" evidence="10">
    <location>
        <begin position="295"/>
        <end position="328"/>
    </location>
</feature>
<comment type="similarity">
    <text evidence="9">Belongs to the MDM12 family.</text>
</comment>
<keyword evidence="6" id="KW-0446">Lipid-binding</keyword>
<dbReference type="EMBL" id="KN840475">
    <property type="protein sequence ID" value="KIP08714.1"/>
    <property type="molecule type" value="Genomic_DNA"/>
</dbReference>
<dbReference type="CDD" id="cd21672">
    <property type="entry name" value="SMP_Mdm12"/>
    <property type="match status" value="1"/>
</dbReference>
<name>A0A0C3NTU2_PHLG1</name>
<keyword evidence="5" id="KW-0445">Lipid transport</keyword>
<keyword evidence="7 9" id="KW-0496">Mitochondrion</keyword>
<evidence type="ECO:0000313" key="12">
    <source>
        <dbReference type="EMBL" id="KIP08714.1"/>
    </source>
</evidence>
<keyword evidence="4 9" id="KW-0256">Endoplasmic reticulum</keyword>
<evidence type="ECO:0000256" key="4">
    <source>
        <dbReference type="ARBA" id="ARBA00022824"/>
    </source>
</evidence>
<evidence type="ECO:0000256" key="8">
    <source>
        <dbReference type="ARBA" id="ARBA00023136"/>
    </source>
</evidence>
<dbReference type="GO" id="GO:0045040">
    <property type="term" value="P:protein insertion into mitochondrial outer membrane"/>
    <property type="evidence" value="ECO:0007669"/>
    <property type="project" value="UniProtKB-UniRule"/>
</dbReference>
<dbReference type="InterPro" id="IPR027532">
    <property type="entry name" value="Mdm12"/>
</dbReference>
<evidence type="ECO:0000259" key="11">
    <source>
        <dbReference type="PROSITE" id="PS51847"/>
    </source>
</evidence>
<organism evidence="12 13">
    <name type="scientific">Phlebiopsis gigantea (strain 11061_1 CR5-6)</name>
    <name type="common">White-rot fungus</name>
    <name type="synonym">Peniophora gigantea</name>
    <dbReference type="NCBI Taxonomy" id="745531"/>
    <lineage>
        <taxon>Eukaryota</taxon>
        <taxon>Fungi</taxon>
        <taxon>Dikarya</taxon>
        <taxon>Basidiomycota</taxon>
        <taxon>Agaricomycotina</taxon>
        <taxon>Agaricomycetes</taxon>
        <taxon>Polyporales</taxon>
        <taxon>Phanerochaetaceae</taxon>
        <taxon>Phlebiopsis</taxon>
    </lineage>
</organism>
<dbReference type="PANTHER" id="PTHR28204">
    <property type="entry name" value="MITOCHONDRIAL DISTRIBUTION AND MORPHOLOGY PROTEIN 12"/>
    <property type="match status" value="1"/>
</dbReference>
<evidence type="ECO:0000256" key="10">
    <source>
        <dbReference type="SAM" id="MobiDB-lite"/>
    </source>
</evidence>
<feature type="region of interest" description="Disordered" evidence="10">
    <location>
        <begin position="186"/>
        <end position="222"/>
    </location>
</feature>
<dbReference type="GO" id="GO:0032865">
    <property type="term" value="C:ERMES complex"/>
    <property type="evidence" value="ECO:0007669"/>
    <property type="project" value="UniProtKB-UniRule"/>
</dbReference>
<keyword evidence="8 9" id="KW-0472">Membrane</keyword>
<dbReference type="PROSITE" id="PS51847">
    <property type="entry name" value="SMP"/>
    <property type="match status" value="1"/>
</dbReference>
<dbReference type="GO" id="GO:0005789">
    <property type="term" value="C:endoplasmic reticulum membrane"/>
    <property type="evidence" value="ECO:0007669"/>
    <property type="project" value="UniProtKB-SubCell"/>
</dbReference>
<dbReference type="InterPro" id="IPR031468">
    <property type="entry name" value="SMP_LBD"/>
</dbReference>
<evidence type="ECO:0000256" key="5">
    <source>
        <dbReference type="ARBA" id="ARBA00023055"/>
    </source>
</evidence>
<feature type="domain" description="SMP-LTD" evidence="11">
    <location>
        <begin position="1"/>
        <end position="391"/>
    </location>
</feature>
<accession>A0A0C3NTU2</accession>
<dbReference type="OrthoDB" id="3356905at2759"/>
<comment type="function">
    <text evidence="9">Component of the ERMES/MDM complex, which serves as a molecular tether to connect the endoplasmic reticulum (ER) and mitochondria. Components of this complex are involved in the control of mitochondrial shape and protein biogenesis, and function in nonvesicular lipid trafficking between the ER and mitochondria. MDM12 is required for the interaction of the ER-resident membrane protein MMM1 and the outer mitochondrial membrane-resident beta-barrel protein MDM10. The MDM12-MMM1 subcomplex functions in the major beta-barrel assembly pathway that is responsible for biogenesis of all mitochondrial outer membrane beta-barrel proteins, and acts in a late step after the SAM complex. The MDM10-MDM12-MMM1 subcomplex further acts in the TOM40-specific pathway after the action of the MDM12-MMM1 complex. Essential for establishing and maintaining the structure of mitochondria and maintenance of mtDNA nucleoids.</text>
</comment>
<evidence type="ECO:0000256" key="9">
    <source>
        <dbReference type="HAMAP-Rule" id="MF_03104"/>
    </source>
</evidence>
<gene>
    <name evidence="9" type="primary">MDM12</name>
    <name evidence="12" type="ORF">PHLGIDRAFT_87734</name>
</gene>
<evidence type="ECO:0000256" key="3">
    <source>
        <dbReference type="ARBA" id="ARBA00022787"/>
    </source>
</evidence>
<dbReference type="AlphaFoldDB" id="A0A0C3NTU2"/>
<reference evidence="12 13" key="1">
    <citation type="journal article" date="2014" name="PLoS Genet.">
        <title>Analysis of the Phlebiopsis gigantea genome, transcriptome and secretome provides insight into its pioneer colonization strategies of wood.</title>
        <authorList>
            <person name="Hori C."/>
            <person name="Ishida T."/>
            <person name="Igarashi K."/>
            <person name="Samejima M."/>
            <person name="Suzuki H."/>
            <person name="Master E."/>
            <person name="Ferreira P."/>
            <person name="Ruiz-Duenas F.J."/>
            <person name="Held B."/>
            <person name="Canessa P."/>
            <person name="Larrondo L.F."/>
            <person name="Schmoll M."/>
            <person name="Druzhinina I.S."/>
            <person name="Kubicek C.P."/>
            <person name="Gaskell J.A."/>
            <person name="Kersten P."/>
            <person name="St John F."/>
            <person name="Glasner J."/>
            <person name="Sabat G."/>
            <person name="Splinter BonDurant S."/>
            <person name="Syed K."/>
            <person name="Yadav J."/>
            <person name="Mgbeahuruike A.C."/>
            <person name="Kovalchuk A."/>
            <person name="Asiegbu F.O."/>
            <person name="Lackner G."/>
            <person name="Hoffmeister D."/>
            <person name="Rencoret J."/>
            <person name="Gutierrez A."/>
            <person name="Sun H."/>
            <person name="Lindquist E."/>
            <person name="Barry K."/>
            <person name="Riley R."/>
            <person name="Grigoriev I.V."/>
            <person name="Henrissat B."/>
            <person name="Kues U."/>
            <person name="Berka R.M."/>
            <person name="Martinez A.T."/>
            <person name="Covert S.F."/>
            <person name="Blanchette R.A."/>
            <person name="Cullen D."/>
        </authorList>
    </citation>
    <scope>NUCLEOTIDE SEQUENCE [LARGE SCALE GENOMIC DNA]</scope>
    <source>
        <strain evidence="12 13">11061_1 CR5-6</strain>
    </source>
</reference>
<protein>
    <recommendedName>
        <fullName evidence="9">Mitochondrial distribution and morphology protein 12</fullName>
    </recommendedName>
    <alternativeName>
        <fullName evidence="9">Mitochondrial inheritance component MDM12</fullName>
    </alternativeName>
</protein>
<proteinExistence type="inferred from homology"/>
<evidence type="ECO:0000256" key="2">
    <source>
        <dbReference type="ARBA" id="ARBA00022448"/>
    </source>
</evidence>
<evidence type="ECO:0000256" key="7">
    <source>
        <dbReference type="ARBA" id="ARBA00023128"/>
    </source>
</evidence>
<comment type="subunit">
    <text evidence="9">Component of the ER-mitochondria encounter structure (ERMES) or MDM complex, composed of MMM1, MDM10, MDM12 and MDM34. A MMM1 homodimer associates with one molecule of MDM12 on each side in a pairwise head-to-tail manner, and the SMP-LTD domains of MMM1 and MDM12 generate a continuous hydrophobic tunnel for phospholipid trafficking.</text>
</comment>
<dbReference type="Pfam" id="PF26544">
    <property type="entry name" value="Mdm12"/>
    <property type="match status" value="2"/>
</dbReference>
<dbReference type="Proteomes" id="UP000053257">
    <property type="component" value="Unassembled WGS sequence"/>
</dbReference>
<dbReference type="GO" id="GO:0015914">
    <property type="term" value="P:phospholipid transport"/>
    <property type="evidence" value="ECO:0007669"/>
    <property type="project" value="TreeGrafter"/>
</dbReference>
<dbReference type="GO" id="GO:1990456">
    <property type="term" value="P:mitochondrion-endoplasmic reticulum membrane tethering"/>
    <property type="evidence" value="ECO:0007669"/>
    <property type="project" value="TreeGrafter"/>
</dbReference>
<dbReference type="HAMAP" id="MF_03104">
    <property type="entry name" value="Mdm12"/>
    <property type="match status" value="1"/>
</dbReference>
<evidence type="ECO:0000256" key="1">
    <source>
        <dbReference type="ARBA" id="ARBA00004370"/>
    </source>
</evidence>
<keyword evidence="2" id="KW-0813">Transport</keyword>